<gene>
    <name evidence="11" type="primary">ELOVL6</name>
    <name evidence="11" type="ORF">BLAG_LOCUS24290</name>
</gene>
<evidence type="ECO:0000256" key="2">
    <source>
        <dbReference type="ARBA" id="ARBA00022516"/>
    </source>
</evidence>
<dbReference type="Proteomes" id="UP000838412">
    <property type="component" value="Chromosome 8"/>
</dbReference>
<evidence type="ECO:0000256" key="8">
    <source>
        <dbReference type="ARBA" id="ARBA00023136"/>
    </source>
</evidence>
<evidence type="ECO:0000256" key="9">
    <source>
        <dbReference type="ARBA" id="ARBA00023160"/>
    </source>
</evidence>
<evidence type="ECO:0000256" key="4">
    <source>
        <dbReference type="ARBA" id="ARBA00022692"/>
    </source>
</evidence>
<keyword evidence="9 10" id="KW-0275">Fatty acid biosynthesis</keyword>
<keyword evidence="7 10" id="KW-0443">Lipid metabolism</keyword>
<keyword evidence="4 10" id="KW-0812">Transmembrane</keyword>
<proteinExistence type="inferred from homology"/>
<keyword evidence="6 10" id="KW-1133">Transmembrane helix</keyword>
<evidence type="ECO:0000256" key="7">
    <source>
        <dbReference type="ARBA" id="ARBA00023098"/>
    </source>
</evidence>
<dbReference type="PANTHER" id="PTHR11157">
    <property type="entry name" value="FATTY ACID ACYL TRANSFERASE-RELATED"/>
    <property type="match status" value="1"/>
</dbReference>
<name>A0A8K0AE10_BRALA</name>
<dbReference type="GO" id="GO:0009922">
    <property type="term" value="F:fatty acid elongase activity"/>
    <property type="evidence" value="ECO:0007669"/>
    <property type="project" value="UniProtKB-EC"/>
</dbReference>
<keyword evidence="3 10" id="KW-0808">Transferase</keyword>
<keyword evidence="5 10" id="KW-0276">Fatty acid metabolism</keyword>
<dbReference type="GO" id="GO:0042761">
    <property type="term" value="P:very long-chain fatty acid biosynthetic process"/>
    <property type="evidence" value="ECO:0007669"/>
    <property type="project" value="TreeGrafter"/>
</dbReference>
<dbReference type="PROSITE" id="PS01188">
    <property type="entry name" value="ELO"/>
    <property type="match status" value="1"/>
</dbReference>
<protein>
    <recommendedName>
        <fullName evidence="10">Elongation of very long chain fatty acids protein</fullName>
        <ecNumber evidence="10">2.3.1.199</ecNumber>
    </recommendedName>
    <alternativeName>
        <fullName evidence="10">Very-long-chain 3-oxoacyl-CoA synthase</fullName>
    </alternativeName>
</protein>
<feature type="transmembrane region" description="Helical" evidence="10">
    <location>
        <begin position="34"/>
        <end position="56"/>
    </location>
</feature>
<evidence type="ECO:0000313" key="12">
    <source>
        <dbReference type="Proteomes" id="UP000838412"/>
    </source>
</evidence>
<comment type="similarity">
    <text evidence="10">Belongs to the ELO family.</text>
</comment>
<dbReference type="GO" id="GO:0034626">
    <property type="term" value="P:fatty acid elongation, polyunsaturated fatty acid"/>
    <property type="evidence" value="ECO:0007669"/>
    <property type="project" value="TreeGrafter"/>
</dbReference>
<evidence type="ECO:0000256" key="3">
    <source>
        <dbReference type="ARBA" id="ARBA00022679"/>
    </source>
</evidence>
<dbReference type="GO" id="GO:0034625">
    <property type="term" value="P:fatty acid elongation, monounsaturated fatty acid"/>
    <property type="evidence" value="ECO:0007669"/>
    <property type="project" value="TreeGrafter"/>
</dbReference>
<feature type="transmembrane region" description="Helical" evidence="10">
    <location>
        <begin position="143"/>
        <end position="163"/>
    </location>
</feature>
<evidence type="ECO:0000256" key="5">
    <source>
        <dbReference type="ARBA" id="ARBA00022832"/>
    </source>
</evidence>
<evidence type="ECO:0000256" key="6">
    <source>
        <dbReference type="ARBA" id="ARBA00022989"/>
    </source>
</evidence>
<dbReference type="Pfam" id="PF01151">
    <property type="entry name" value="ELO"/>
    <property type="match status" value="1"/>
</dbReference>
<evidence type="ECO:0000256" key="10">
    <source>
        <dbReference type="RuleBase" id="RU361115"/>
    </source>
</evidence>
<comment type="catalytic activity">
    <reaction evidence="10">
        <text>a very-long-chain acyl-CoA + malonyl-CoA + H(+) = a very-long-chain 3-oxoacyl-CoA + CO2 + CoA</text>
        <dbReference type="Rhea" id="RHEA:32727"/>
        <dbReference type="ChEBI" id="CHEBI:15378"/>
        <dbReference type="ChEBI" id="CHEBI:16526"/>
        <dbReference type="ChEBI" id="CHEBI:57287"/>
        <dbReference type="ChEBI" id="CHEBI:57384"/>
        <dbReference type="ChEBI" id="CHEBI:90725"/>
        <dbReference type="ChEBI" id="CHEBI:90736"/>
        <dbReference type="EC" id="2.3.1.199"/>
    </reaction>
</comment>
<keyword evidence="2 10" id="KW-0444">Lipid biosynthesis</keyword>
<reference evidence="11" key="1">
    <citation type="submission" date="2022-01" db="EMBL/GenBank/DDBJ databases">
        <authorList>
            <person name="Braso-Vives M."/>
        </authorList>
    </citation>
    <scope>NUCLEOTIDE SEQUENCE</scope>
</reference>
<dbReference type="GO" id="GO:0019367">
    <property type="term" value="P:fatty acid elongation, saturated fatty acid"/>
    <property type="evidence" value="ECO:0007669"/>
    <property type="project" value="TreeGrafter"/>
</dbReference>
<comment type="subcellular location">
    <subcellularLocation>
        <location evidence="1">Membrane</location>
        <topology evidence="1">Multi-pass membrane protein</topology>
    </subcellularLocation>
</comment>
<evidence type="ECO:0000256" key="1">
    <source>
        <dbReference type="ARBA" id="ARBA00004141"/>
    </source>
</evidence>
<dbReference type="AlphaFoldDB" id="A0A8K0AE10"/>
<evidence type="ECO:0000313" key="11">
    <source>
        <dbReference type="EMBL" id="CAH1272720.1"/>
    </source>
</evidence>
<dbReference type="GO" id="GO:0030148">
    <property type="term" value="P:sphingolipid biosynthetic process"/>
    <property type="evidence" value="ECO:0007669"/>
    <property type="project" value="TreeGrafter"/>
</dbReference>
<sequence>MASHNESDVSFPFPLTEFEARFDAVSFLQWFKTIWAWCFPVSAAYVLLVFGGRRLMRAREPFRLRLPLVLWNLGMALFSIVGALRYVPTLLHTVRHLGFQRSVCEQHYTRPVTGLWSALYIFSKLVEFGDTSFIVLRKRPLIFLHWYHHVLTCIYSWYGLAYLVAPARYYGAMNLTIHSVMYSYYAVRAAGFRLPKGLSMVITALQIVQMAAGLFIATVAHLRFSAGEPCDWSVFDALLTGLMYGSYFLLFINFFFKAYVTKSPRSKKE</sequence>
<dbReference type="InterPro" id="IPR002076">
    <property type="entry name" value="ELO_fam"/>
</dbReference>
<keyword evidence="12" id="KW-1185">Reference proteome</keyword>
<accession>A0A8K0AE10</accession>
<dbReference type="EC" id="2.3.1.199" evidence="10"/>
<keyword evidence="8 10" id="KW-0472">Membrane</keyword>
<dbReference type="GO" id="GO:0005789">
    <property type="term" value="C:endoplasmic reticulum membrane"/>
    <property type="evidence" value="ECO:0007669"/>
    <property type="project" value="TreeGrafter"/>
</dbReference>
<dbReference type="EMBL" id="OV696693">
    <property type="protein sequence ID" value="CAH1272720.1"/>
    <property type="molecule type" value="Genomic_DNA"/>
</dbReference>
<dbReference type="PANTHER" id="PTHR11157:SF17">
    <property type="entry name" value="ELONGATION OF VERY LONG CHAIN FATTY ACIDS PROTEIN 6"/>
    <property type="match status" value="1"/>
</dbReference>
<dbReference type="InterPro" id="IPR030457">
    <property type="entry name" value="ELO_CS"/>
</dbReference>
<feature type="transmembrane region" description="Helical" evidence="10">
    <location>
        <begin position="68"/>
        <end position="87"/>
    </location>
</feature>
<dbReference type="OrthoDB" id="10259681at2759"/>
<feature type="transmembrane region" description="Helical" evidence="10">
    <location>
        <begin position="199"/>
        <end position="222"/>
    </location>
</feature>
<feature type="transmembrane region" description="Helical" evidence="10">
    <location>
        <begin position="242"/>
        <end position="260"/>
    </location>
</feature>
<organism evidence="11 12">
    <name type="scientific">Branchiostoma lanceolatum</name>
    <name type="common">Common lancelet</name>
    <name type="synonym">Amphioxus lanceolatum</name>
    <dbReference type="NCBI Taxonomy" id="7740"/>
    <lineage>
        <taxon>Eukaryota</taxon>
        <taxon>Metazoa</taxon>
        <taxon>Chordata</taxon>
        <taxon>Cephalochordata</taxon>
        <taxon>Leptocardii</taxon>
        <taxon>Amphioxiformes</taxon>
        <taxon>Branchiostomatidae</taxon>
        <taxon>Branchiostoma</taxon>
    </lineage>
</organism>